<proteinExistence type="predicted"/>
<dbReference type="NCBIfam" id="TIGR02532">
    <property type="entry name" value="IV_pilin_GFxxxE"/>
    <property type="match status" value="1"/>
</dbReference>
<dbReference type="InterPro" id="IPR011453">
    <property type="entry name" value="DUF1559"/>
</dbReference>
<organism evidence="3 4">
    <name type="scientific">Candidatus Fervidibacter japonicus</name>
    <dbReference type="NCBI Taxonomy" id="2035412"/>
    <lineage>
        <taxon>Bacteria</taxon>
        <taxon>Candidatus Fervidibacterota</taxon>
        <taxon>Candidatus Fervidibacter</taxon>
    </lineage>
</organism>
<feature type="domain" description="DUF1559" evidence="2">
    <location>
        <begin position="35"/>
        <end position="97"/>
    </location>
</feature>
<dbReference type="AlphaFoldDB" id="A0A2H5XBA8"/>
<dbReference type="InterPro" id="IPR027558">
    <property type="entry name" value="Pre_pil_HX9DG_C"/>
</dbReference>
<evidence type="ECO:0000259" key="2">
    <source>
        <dbReference type="Pfam" id="PF07596"/>
    </source>
</evidence>
<dbReference type="Gene3D" id="3.30.700.10">
    <property type="entry name" value="Glycoprotein, Type 4 Pilin"/>
    <property type="match status" value="1"/>
</dbReference>
<dbReference type="PANTHER" id="PTHR30093">
    <property type="entry name" value="GENERAL SECRETION PATHWAY PROTEIN G"/>
    <property type="match status" value="1"/>
</dbReference>
<name>A0A2H5XBA8_9BACT</name>
<dbReference type="Pfam" id="PF07963">
    <property type="entry name" value="N_methyl"/>
    <property type="match status" value="1"/>
</dbReference>
<gene>
    <name evidence="3" type="ORF">HRbin17_00956</name>
</gene>
<dbReference type="EMBL" id="BEHT01000010">
    <property type="protein sequence ID" value="GBC98444.1"/>
    <property type="molecule type" value="Genomic_DNA"/>
</dbReference>
<dbReference type="InterPro" id="IPR012902">
    <property type="entry name" value="N_methyl_site"/>
</dbReference>
<evidence type="ECO:0000313" key="4">
    <source>
        <dbReference type="Proteomes" id="UP000236173"/>
    </source>
</evidence>
<dbReference type="Proteomes" id="UP000236173">
    <property type="component" value="Unassembled WGS sequence"/>
</dbReference>
<dbReference type="SUPFAM" id="SSF54523">
    <property type="entry name" value="Pili subunits"/>
    <property type="match status" value="1"/>
</dbReference>
<keyword evidence="1" id="KW-1133">Transmembrane helix</keyword>
<dbReference type="InterPro" id="IPR045584">
    <property type="entry name" value="Pilin-like"/>
</dbReference>
<evidence type="ECO:0000313" key="3">
    <source>
        <dbReference type="EMBL" id="GBC98444.1"/>
    </source>
</evidence>
<sequence>MRHHNKRCAFTLIELLVVIAIIAILAAILFPVFSTAREKARQISCLSGVRQVGLGLAMYVQDYDETLPRIWYGISSTQQLYYWMDALLPYIKSPNFFSSCPSKNFSDWTPSRFIPPTTYARTNVAFAANALYSQGQDTVDGQPTTPPFRESLVSLTQIVLPTSTIALGDGSGYYIAYSAHKLQTAVELDPPFSFNWTYPNIGRTTDQARFVGRHFAGANWAFCDGHAKWLLMRDVARRNRNGILFLFTIEDDENW</sequence>
<evidence type="ECO:0000256" key="1">
    <source>
        <dbReference type="SAM" id="Phobius"/>
    </source>
</evidence>
<dbReference type="Pfam" id="PF07596">
    <property type="entry name" value="SBP_bac_10"/>
    <property type="match status" value="1"/>
</dbReference>
<keyword evidence="1" id="KW-0472">Membrane</keyword>
<feature type="transmembrane region" description="Helical" evidence="1">
    <location>
        <begin position="12"/>
        <end position="33"/>
    </location>
</feature>
<dbReference type="NCBIfam" id="TIGR04294">
    <property type="entry name" value="pre_pil_HX9DG"/>
    <property type="match status" value="1"/>
</dbReference>
<keyword evidence="1" id="KW-0812">Transmembrane</keyword>
<accession>A0A2H5XBA8</accession>
<reference evidence="4" key="1">
    <citation type="submission" date="2017-09" db="EMBL/GenBank/DDBJ databases">
        <title>Metaegenomics of thermophilic ammonia-oxidizing enrichment culture.</title>
        <authorList>
            <person name="Kato S."/>
            <person name="Suzuki K."/>
        </authorList>
    </citation>
    <scope>NUCLEOTIDE SEQUENCE [LARGE SCALE GENOMIC DNA]</scope>
</reference>
<protein>
    <recommendedName>
        <fullName evidence="2">DUF1559 domain-containing protein</fullName>
    </recommendedName>
</protein>
<comment type="caution">
    <text evidence="3">The sequence shown here is derived from an EMBL/GenBank/DDBJ whole genome shotgun (WGS) entry which is preliminary data.</text>
</comment>